<dbReference type="Pfam" id="PF01885">
    <property type="entry name" value="PTS_2-RNA"/>
    <property type="match status" value="1"/>
</dbReference>
<evidence type="ECO:0000256" key="4">
    <source>
        <dbReference type="ARBA" id="ARBA00022679"/>
    </source>
</evidence>
<proteinExistence type="inferred from homology"/>
<reference evidence="8" key="1">
    <citation type="submission" date="2022-07" db="EMBL/GenBank/DDBJ databases">
        <title>Phylogenomic reconstructions and comparative analyses of Kickxellomycotina fungi.</title>
        <authorList>
            <person name="Reynolds N.K."/>
            <person name="Stajich J.E."/>
            <person name="Barry K."/>
            <person name="Grigoriev I.V."/>
            <person name="Crous P."/>
            <person name="Smith M.E."/>
        </authorList>
    </citation>
    <scope>NUCLEOTIDE SEQUENCE</scope>
    <source>
        <strain evidence="8">BCRC 34489</strain>
    </source>
</reference>
<dbReference type="InterPro" id="IPR042080">
    <property type="entry name" value="RNA_2'-PTrans_N"/>
</dbReference>
<dbReference type="PANTHER" id="PTHR12684">
    <property type="entry name" value="PUTATIVE PHOSPHOTRANSFERASE"/>
    <property type="match status" value="1"/>
</dbReference>
<dbReference type="InterPro" id="IPR002745">
    <property type="entry name" value="Ptrans_KptA/Tpt1"/>
</dbReference>
<evidence type="ECO:0000256" key="3">
    <source>
        <dbReference type="ARBA" id="ARBA00012007"/>
    </source>
</evidence>
<dbReference type="OrthoDB" id="419694at2759"/>
<evidence type="ECO:0000313" key="9">
    <source>
        <dbReference type="Proteomes" id="UP001140172"/>
    </source>
</evidence>
<evidence type="ECO:0000256" key="5">
    <source>
        <dbReference type="ARBA" id="ARBA00023027"/>
    </source>
</evidence>
<dbReference type="SUPFAM" id="SSF56399">
    <property type="entry name" value="ADP-ribosylation"/>
    <property type="match status" value="1"/>
</dbReference>
<dbReference type="Proteomes" id="UP001140172">
    <property type="component" value="Unassembled WGS sequence"/>
</dbReference>
<keyword evidence="9" id="KW-1185">Reference proteome</keyword>
<sequence length="219" mass="24517">MSHTPAATRQRPPPRRRQDDSPEVKLSKFLSYVLRHGAAKEGMVLRDDGSILLSTLMKHKKLQSTTFEQIKHVVDTNEKKRFVLFKDADEAGSQSWYIRATQGHSVQIKEPPLVLLTAESIPSEVIHGTTRDKLPLIREKGLSRMNRTHIHFAPGLYGNKGVVSGMRASANAFIYIDTNNAMRDGIEFYVSENNVILSKGLGNSGVIPSKYFAKVVMKD</sequence>
<dbReference type="InterPro" id="IPR042081">
    <property type="entry name" value="RNA_2'-PTrans_C"/>
</dbReference>
<feature type="compositionally biased region" description="Low complexity" evidence="7">
    <location>
        <begin position="1"/>
        <end position="10"/>
    </location>
</feature>
<comment type="catalytic activity">
    <reaction evidence="6">
        <text>2'-phospho-[ligated tRNA] + NAD(+) = mature tRNA + ADP-alpha-D-ribose 1'',2''-cyclic phosphate + nicotinamide</text>
        <dbReference type="Rhea" id="RHEA:23324"/>
        <dbReference type="Rhea" id="RHEA-COMP:11106"/>
        <dbReference type="Rhea" id="RHEA-COMP:11107"/>
        <dbReference type="ChEBI" id="CHEBI:17154"/>
        <dbReference type="ChEBI" id="CHEBI:57540"/>
        <dbReference type="ChEBI" id="CHEBI:76596"/>
        <dbReference type="ChEBI" id="CHEBI:82883"/>
        <dbReference type="ChEBI" id="CHEBI:85027"/>
        <dbReference type="EC" id="2.7.1.160"/>
    </reaction>
</comment>
<gene>
    <name evidence="8" type="primary">SEC24B</name>
    <name evidence="8" type="ORF">GGI15_001864</name>
</gene>
<dbReference type="FunFam" id="3.20.170.30:FF:000002">
    <property type="entry name" value="Phosphotransferase, putative"/>
    <property type="match status" value="1"/>
</dbReference>
<dbReference type="AlphaFoldDB" id="A0A9W8HMP5"/>
<evidence type="ECO:0000313" key="8">
    <source>
        <dbReference type="EMBL" id="KAJ2785591.1"/>
    </source>
</evidence>
<comment type="function">
    <text evidence="1">Catalyzes the last step of tRNA splicing, the transfer of the splice junction 2'-phosphate from ligated tRNA to NAD to produce ADP-ribose 1''-2'' cyclic phosphate.</text>
</comment>
<evidence type="ECO:0000256" key="1">
    <source>
        <dbReference type="ARBA" id="ARBA00003343"/>
    </source>
</evidence>
<keyword evidence="4" id="KW-0808">Transferase</keyword>
<dbReference type="PANTHER" id="PTHR12684:SF2">
    <property type="entry name" value="TRNA 2'-PHOSPHOTRANSFERASE 1"/>
    <property type="match status" value="1"/>
</dbReference>
<dbReference type="Gene3D" id="3.20.170.30">
    <property type="match status" value="1"/>
</dbReference>
<dbReference type="Gene3D" id="1.10.10.970">
    <property type="entry name" value="RNA 2'-phosphotransferase, Tpt1/KptA family, N-terminal domain"/>
    <property type="match status" value="1"/>
</dbReference>
<accession>A0A9W8HMP5</accession>
<comment type="caution">
    <text evidence="8">The sequence shown here is derived from an EMBL/GenBank/DDBJ whole genome shotgun (WGS) entry which is preliminary data.</text>
</comment>
<dbReference type="GO" id="GO:0006388">
    <property type="term" value="P:tRNA splicing, via endonucleolytic cleavage and ligation"/>
    <property type="evidence" value="ECO:0007669"/>
    <property type="project" value="TreeGrafter"/>
</dbReference>
<feature type="region of interest" description="Disordered" evidence="7">
    <location>
        <begin position="1"/>
        <end position="22"/>
    </location>
</feature>
<evidence type="ECO:0000256" key="7">
    <source>
        <dbReference type="SAM" id="MobiDB-lite"/>
    </source>
</evidence>
<name>A0A9W8HMP5_9FUNG</name>
<dbReference type="EC" id="2.7.1.160" evidence="3"/>
<evidence type="ECO:0000256" key="6">
    <source>
        <dbReference type="ARBA" id="ARBA00047949"/>
    </source>
</evidence>
<dbReference type="EMBL" id="JANBUM010000084">
    <property type="protein sequence ID" value="KAJ2785591.1"/>
    <property type="molecule type" value="Genomic_DNA"/>
</dbReference>
<dbReference type="GO" id="GO:0000215">
    <property type="term" value="F:tRNA 2'-phosphotransferase activity"/>
    <property type="evidence" value="ECO:0007669"/>
    <property type="project" value="UniProtKB-EC"/>
</dbReference>
<organism evidence="8 9">
    <name type="scientific">Coemansia interrupta</name>
    <dbReference type="NCBI Taxonomy" id="1126814"/>
    <lineage>
        <taxon>Eukaryota</taxon>
        <taxon>Fungi</taxon>
        <taxon>Fungi incertae sedis</taxon>
        <taxon>Zoopagomycota</taxon>
        <taxon>Kickxellomycotina</taxon>
        <taxon>Kickxellomycetes</taxon>
        <taxon>Kickxellales</taxon>
        <taxon>Kickxellaceae</taxon>
        <taxon>Coemansia</taxon>
    </lineage>
</organism>
<keyword evidence="5" id="KW-0520">NAD</keyword>
<evidence type="ECO:0000256" key="2">
    <source>
        <dbReference type="ARBA" id="ARBA00009836"/>
    </source>
</evidence>
<comment type="similarity">
    <text evidence="2">Belongs to the KptA/TPT1 family.</text>
</comment>
<protein>
    <recommendedName>
        <fullName evidence="3">2'-phosphotransferase</fullName>
        <ecNumber evidence="3">2.7.1.160</ecNumber>
    </recommendedName>
</protein>